<keyword evidence="6" id="KW-1003">Cell membrane</keyword>
<keyword evidence="9 12" id="KW-1133">Transmembrane helix</keyword>
<comment type="function">
    <text evidence="1">Part of the ABC transporter complex LptBFG involved in the translocation of lipopolysaccharide (LPS) from the inner membrane to the outer membrane.</text>
</comment>
<dbReference type="NCBIfam" id="TIGR04407">
    <property type="entry name" value="LptF_YjgP"/>
    <property type="match status" value="1"/>
</dbReference>
<evidence type="ECO:0000256" key="1">
    <source>
        <dbReference type="ARBA" id="ARBA00002265"/>
    </source>
</evidence>
<dbReference type="PANTHER" id="PTHR33529">
    <property type="entry name" value="SLR0882 PROTEIN-RELATED"/>
    <property type="match status" value="1"/>
</dbReference>
<evidence type="ECO:0000313" key="13">
    <source>
        <dbReference type="EMBL" id="RUO18407.1"/>
    </source>
</evidence>
<evidence type="ECO:0000256" key="11">
    <source>
        <dbReference type="ARBA" id="ARBA00026081"/>
    </source>
</evidence>
<keyword evidence="14" id="KW-1185">Reference proteome</keyword>
<evidence type="ECO:0000256" key="3">
    <source>
        <dbReference type="ARBA" id="ARBA00007725"/>
    </source>
</evidence>
<evidence type="ECO:0000256" key="2">
    <source>
        <dbReference type="ARBA" id="ARBA00004429"/>
    </source>
</evidence>
<proteinExistence type="inferred from homology"/>
<dbReference type="InterPro" id="IPR030922">
    <property type="entry name" value="LptF"/>
</dbReference>
<dbReference type="PANTHER" id="PTHR33529:SF7">
    <property type="entry name" value="LIPOPOLYSACCHARIDE EXPORT SYSTEM PERMEASE PROTEIN LPTF"/>
    <property type="match status" value="1"/>
</dbReference>
<dbReference type="EMBL" id="PIPI01000009">
    <property type="protein sequence ID" value="RUO18407.1"/>
    <property type="molecule type" value="Genomic_DNA"/>
</dbReference>
<organism evidence="13 14">
    <name type="scientific">Aliidiomarina haloalkalitolerans</name>
    <dbReference type="NCBI Taxonomy" id="859059"/>
    <lineage>
        <taxon>Bacteria</taxon>
        <taxon>Pseudomonadati</taxon>
        <taxon>Pseudomonadota</taxon>
        <taxon>Gammaproteobacteria</taxon>
        <taxon>Alteromonadales</taxon>
        <taxon>Idiomarinaceae</taxon>
        <taxon>Aliidiomarina</taxon>
    </lineage>
</organism>
<dbReference type="InterPro" id="IPR005495">
    <property type="entry name" value="LptG/LptF_permease"/>
</dbReference>
<feature type="transmembrane region" description="Helical" evidence="12">
    <location>
        <begin position="97"/>
        <end position="120"/>
    </location>
</feature>
<evidence type="ECO:0000256" key="8">
    <source>
        <dbReference type="ARBA" id="ARBA00022692"/>
    </source>
</evidence>
<keyword evidence="10 12" id="KW-0472">Membrane</keyword>
<feature type="transmembrane region" description="Helical" evidence="12">
    <location>
        <begin position="334"/>
        <end position="352"/>
    </location>
</feature>
<evidence type="ECO:0000256" key="9">
    <source>
        <dbReference type="ARBA" id="ARBA00022989"/>
    </source>
</evidence>
<gene>
    <name evidence="13" type="primary">lptF</name>
    <name evidence="13" type="ORF">CWE06_11165</name>
</gene>
<comment type="subunit">
    <text evidence="11">Component of the lipopolysaccharide transport and assembly complex. The LptBFG transporter is composed of two ATP-binding proteins (LptB) and two transmembrane proteins (LptF and LptG).</text>
</comment>
<reference evidence="13 14" key="1">
    <citation type="journal article" date="2011" name="Front. Microbiol.">
        <title>Genomic signatures of strain selection and enhancement in Bacillus atrophaeus var. globigii, a historical biowarfare simulant.</title>
        <authorList>
            <person name="Gibbons H.S."/>
            <person name="Broomall S.M."/>
            <person name="McNew L.A."/>
            <person name="Daligault H."/>
            <person name="Chapman C."/>
            <person name="Bruce D."/>
            <person name="Karavis M."/>
            <person name="Krepps M."/>
            <person name="McGregor P.A."/>
            <person name="Hong C."/>
            <person name="Park K.H."/>
            <person name="Akmal A."/>
            <person name="Feldman A."/>
            <person name="Lin J.S."/>
            <person name="Chang W.E."/>
            <person name="Higgs B.W."/>
            <person name="Demirev P."/>
            <person name="Lindquist J."/>
            <person name="Liem A."/>
            <person name="Fochler E."/>
            <person name="Read T.D."/>
            <person name="Tapia R."/>
            <person name="Johnson S."/>
            <person name="Bishop-Lilly K.A."/>
            <person name="Detter C."/>
            <person name="Han C."/>
            <person name="Sozhamannan S."/>
            <person name="Rosenzweig C.N."/>
            <person name="Skowronski E.W."/>
        </authorList>
    </citation>
    <scope>NUCLEOTIDE SEQUENCE [LARGE SCALE GENOMIC DNA]</scope>
    <source>
        <strain evidence="13 14">AK5</strain>
    </source>
</reference>
<feature type="transmembrane region" description="Helical" evidence="12">
    <location>
        <begin position="54"/>
        <end position="76"/>
    </location>
</feature>
<evidence type="ECO:0000256" key="4">
    <source>
        <dbReference type="ARBA" id="ARBA00014213"/>
    </source>
</evidence>
<protein>
    <recommendedName>
        <fullName evidence="4">Lipopolysaccharide export system permease protein LptF</fullName>
    </recommendedName>
</protein>
<keyword evidence="8 12" id="KW-0812">Transmembrane</keyword>
<keyword evidence="7" id="KW-0997">Cell inner membrane</keyword>
<keyword evidence="5" id="KW-0813">Transport</keyword>
<comment type="caution">
    <text evidence="13">The sequence shown here is derived from an EMBL/GenBank/DDBJ whole genome shotgun (WGS) entry which is preliminary data.</text>
</comment>
<dbReference type="GO" id="GO:0015920">
    <property type="term" value="P:lipopolysaccharide transport"/>
    <property type="evidence" value="ECO:0007669"/>
    <property type="project" value="TreeGrafter"/>
</dbReference>
<dbReference type="Proteomes" id="UP000288212">
    <property type="component" value="Unassembled WGS sequence"/>
</dbReference>
<feature type="transmembrane region" description="Helical" evidence="12">
    <location>
        <begin position="301"/>
        <end position="322"/>
    </location>
</feature>
<dbReference type="OrthoDB" id="9778062at2"/>
<name>A0A432VQF9_9GAMM</name>
<evidence type="ECO:0000313" key="14">
    <source>
        <dbReference type="Proteomes" id="UP000288212"/>
    </source>
</evidence>
<evidence type="ECO:0000256" key="10">
    <source>
        <dbReference type="ARBA" id="ARBA00023136"/>
    </source>
</evidence>
<dbReference type="Pfam" id="PF03739">
    <property type="entry name" value="LptF_LptG"/>
    <property type="match status" value="1"/>
</dbReference>
<sequence length="377" mass="42428">MRIFRYIIRETFKAQIAVFLVLLTIFVSQQFVQVLAQASEGQLPAQLIIQVLGLQLPSLAALILPISIFLGILLAHGRLYADHEMAVLHACGISEWYVARATLAFAVVVAILTALLTMWLGPWALSQEQAIADRARSEAGVSVIQTGRFQQVAQQRAVIFVERQNRDGLLEEIFVAQLPARSEFNEDSRASVVMAAQGRIETLPTGAQQLILDDGRRYSQSLVNLDHHVMSFDQYQLQIREQELESERRRQEAVPTQELLQMNDSEAVAELQWRIAIPLAIPLLALIAVPLSRVNPRQGKFARMAPAVLIYLGYFMVLMASKRALASGSLPLEFGLWWIHGALLLIGISLLIKERPAGYRLRAFMRVWLRSWQRGSR</sequence>
<evidence type="ECO:0000256" key="5">
    <source>
        <dbReference type="ARBA" id="ARBA00022448"/>
    </source>
</evidence>
<dbReference type="RefSeq" id="WP_126794198.1">
    <property type="nucleotide sequence ID" value="NZ_PIPI01000009.1"/>
</dbReference>
<comment type="similarity">
    <text evidence="3">Belongs to the LptF/LptG family.</text>
</comment>
<dbReference type="GO" id="GO:0055085">
    <property type="term" value="P:transmembrane transport"/>
    <property type="evidence" value="ECO:0007669"/>
    <property type="project" value="InterPro"/>
</dbReference>
<evidence type="ECO:0000256" key="6">
    <source>
        <dbReference type="ARBA" id="ARBA00022475"/>
    </source>
</evidence>
<evidence type="ECO:0000256" key="7">
    <source>
        <dbReference type="ARBA" id="ARBA00022519"/>
    </source>
</evidence>
<evidence type="ECO:0000256" key="12">
    <source>
        <dbReference type="SAM" id="Phobius"/>
    </source>
</evidence>
<dbReference type="GO" id="GO:0043190">
    <property type="term" value="C:ATP-binding cassette (ABC) transporter complex"/>
    <property type="evidence" value="ECO:0007669"/>
    <property type="project" value="InterPro"/>
</dbReference>
<comment type="subcellular location">
    <subcellularLocation>
        <location evidence="2">Cell inner membrane</location>
        <topology evidence="2">Multi-pass membrane protein</topology>
    </subcellularLocation>
</comment>
<accession>A0A432VQF9</accession>
<dbReference type="AlphaFoldDB" id="A0A432VQF9"/>
<feature type="transmembrane region" description="Helical" evidence="12">
    <location>
        <begin position="271"/>
        <end position="289"/>
    </location>
</feature>